<dbReference type="PANTHER" id="PTHR11802">
    <property type="entry name" value="SERINE PROTEASE FAMILY S10 SERINE CARBOXYPEPTIDASE"/>
    <property type="match status" value="1"/>
</dbReference>
<comment type="similarity">
    <text evidence="1 6">Belongs to the peptidase S10 family.</text>
</comment>
<feature type="chain" id="PRO_5041772774" description="Carboxypeptidase" evidence="6">
    <location>
        <begin position="36"/>
        <end position="680"/>
    </location>
</feature>
<dbReference type="GO" id="GO:0000324">
    <property type="term" value="C:fungal-type vacuole"/>
    <property type="evidence" value="ECO:0007669"/>
    <property type="project" value="TreeGrafter"/>
</dbReference>
<dbReference type="PROSITE" id="PS00131">
    <property type="entry name" value="CARBOXYPEPT_SER_SER"/>
    <property type="match status" value="1"/>
</dbReference>
<dbReference type="GeneID" id="87866868"/>
<comment type="caution">
    <text evidence="8">The sequence shown here is derived from an EMBL/GenBank/DDBJ whole genome shotgun (WGS) entry which is preliminary data.</text>
</comment>
<evidence type="ECO:0000256" key="7">
    <source>
        <dbReference type="SAM" id="MobiDB-lite"/>
    </source>
</evidence>
<name>A0AAE0MQS0_9PEZI</name>
<dbReference type="Proteomes" id="UP001278500">
    <property type="component" value="Unassembled WGS sequence"/>
</dbReference>
<keyword evidence="5" id="KW-0325">Glycoprotein</keyword>
<dbReference type="AlphaFoldDB" id="A0AAE0MQS0"/>
<dbReference type="InterPro" id="IPR029058">
    <property type="entry name" value="AB_hydrolase_fold"/>
</dbReference>
<gene>
    <name evidence="8" type="ORF">B0H65DRAFT_550237</name>
</gene>
<keyword evidence="9" id="KW-1185">Reference proteome</keyword>
<evidence type="ECO:0000256" key="5">
    <source>
        <dbReference type="ARBA" id="ARBA00023180"/>
    </source>
</evidence>
<dbReference type="GO" id="GO:0006508">
    <property type="term" value="P:proteolysis"/>
    <property type="evidence" value="ECO:0007669"/>
    <property type="project" value="UniProtKB-KW"/>
</dbReference>
<keyword evidence="4 6" id="KW-0378">Hydrolase</keyword>
<dbReference type="Pfam" id="PF00450">
    <property type="entry name" value="Peptidase_S10"/>
    <property type="match status" value="1"/>
</dbReference>
<evidence type="ECO:0000256" key="4">
    <source>
        <dbReference type="ARBA" id="ARBA00022801"/>
    </source>
</evidence>
<sequence length="680" mass="73885">MWSPFSTKNGNGASPSLSHLLTLSTLAALAPLSEAQFPPYQAVGLKTVTSPSNTNIKISYKEPKDVCTTAFKRQKQYTGWVTVPGEHPTHLFFWFVGAREPTSALTMMLNGGPGASSMFGLFAENGPCQVVEKGANRLETAAREWGWDRASNMLFVDQPNQVGFSYDTPTNGSLDLTTGMSSPDMHLPDGLPPSLFLNGTFSSSNIQNTANTTQNAAMAVYHLLQGFLSTFPEYVPDKNSPLGVNLFTESYGGHYGPVFADTWQKENDKLQKRAMPLSRRQDDANTSIQSRPSKGGGGGNREIKLSSLGIMNGCIDDLVQGSRYVEMAINNTYGIKLIDQATADAITSGFNAPETGCKDLLLACRQAQAALDPLDQGADETVNQVCAYASLTCQQLLGSVLAATGANAYDIAHTGPDAFPDYHYLEYLNSRRVQEQIGSVVNYTDVSPVVYQAFFQTGDRARGGLIGKLASLLQRGVRIGLVYGDRDYICNWMGGEAASLAIADAMKDLDPKSPYPTKFPQAGYANIQTNGRGEVVGGVVRQFGNLSFSRIYQAGHYVPAYQPETAFRVFERIIGGNRAVSNGARVNLRDDFATQGPKKADKMLKPPKEVTAKCFLRNLGATCTQEQVMAILKGEGVVINGVWYKERKDWSPVTARSQTVAEESKTKRSLLGRAAAMWFE</sequence>
<evidence type="ECO:0000256" key="2">
    <source>
        <dbReference type="ARBA" id="ARBA00022645"/>
    </source>
</evidence>
<evidence type="ECO:0000313" key="9">
    <source>
        <dbReference type="Proteomes" id="UP001278500"/>
    </source>
</evidence>
<organism evidence="8 9">
    <name type="scientific">Neurospora tetraspora</name>
    <dbReference type="NCBI Taxonomy" id="94610"/>
    <lineage>
        <taxon>Eukaryota</taxon>
        <taxon>Fungi</taxon>
        <taxon>Dikarya</taxon>
        <taxon>Ascomycota</taxon>
        <taxon>Pezizomycotina</taxon>
        <taxon>Sordariomycetes</taxon>
        <taxon>Sordariomycetidae</taxon>
        <taxon>Sordariales</taxon>
        <taxon>Sordariaceae</taxon>
        <taxon>Neurospora</taxon>
    </lineage>
</organism>
<proteinExistence type="inferred from homology"/>
<dbReference type="PRINTS" id="PR00724">
    <property type="entry name" value="CRBOXYPTASEC"/>
</dbReference>
<feature type="region of interest" description="Disordered" evidence="7">
    <location>
        <begin position="275"/>
        <end position="300"/>
    </location>
</feature>
<dbReference type="GO" id="GO:0004185">
    <property type="term" value="F:serine-type carboxypeptidase activity"/>
    <property type="evidence" value="ECO:0007669"/>
    <property type="project" value="UniProtKB-UniRule"/>
</dbReference>
<keyword evidence="2 6" id="KW-0121">Carboxypeptidase</keyword>
<protein>
    <recommendedName>
        <fullName evidence="6">Carboxypeptidase</fullName>
        <ecNumber evidence="6">3.4.16.-</ecNumber>
    </recommendedName>
</protein>
<dbReference type="InterPro" id="IPR018202">
    <property type="entry name" value="Ser_caboxypep_ser_AS"/>
</dbReference>
<evidence type="ECO:0000256" key="6">
    <source>
        <dbReference type="RuleBase" id="RU361156"/>
    </source>
</evidence>
<dbReference type="PANTHER" id="PTHR11802:SF404">
    <property type="entry name" value="CARBOXYPEPTIDASE"/>
    <property type="match status" value="1"/>
</dbReference>
<dbReference type="Gene3D" id="3.40.50.1820">
    <property type="entry name" value="alpha/beta hydrolase"/>
    <property type="match status" value="1"/>
</dbReference>
<reference evidence="8" key="2">
    <citation type="submission" date="2023-06" db="EMBL/GenBank/DDBJ databases">
        <authorList>
            <consortium name="Lawrence Berkeley National Laboratory"/>
            <person name="Haridas S."/>
            <person name="Hensen N."/>
            <person name="Bonometti L."/>
            <person name="Westerberg I."/>
            <person name="Brannstrom I.O."/>
            <person name="Guillou S."/>
            <person name="Cros-Aarteil S."/>
            <person name="Calhoun S."/>
            <person name="Kuo A."/>
            <person name="Mondo S."/>
            <person name="Pangilinan J."/>
            <person name="Riley R."/>
            <person name="Labutti K."/>
            <person name="Andreopoulos B."/>
            <person name="Lipzen A."/>
            <person name="Chen C."/>
            <person name="Yanf M."/>
            <person name="Daum C."/>
            <person name="Ng V."/>
            <person name="Clum A."/>
            <person name="Steindorff A."/>
            <person name="Ohm R."/>
            <person name="Martin F."/>
            <person name="Silar P."/>
            <person name="Natvig D."/>
            <person name="Lalanne C."/>
            <person name="Gautier V."/>
            <person name="Ament-Velasquez S.L."/>
            <person name="Kruys A."/>
            <person name="Hutchinson M.I."/>
            <person name="Powell A.J."/>
            <person name="Barry K."/>
            <person name="Miller A.N."/>
            <person name="Grigoriev I.V."/>
            <person name="Debuchy R."/>
            <person name="Gladieux P."/>
            <person name="Thoren M.H."/>
            <person name="Johannesson H."/>
        </authorList>
    </citation>
    <scope>NUCLEOTIDE SEQUENCE</scope>
    <source>
        <strain evidence="8">CBS 560.94</strain>
    </source>
</reference>
<evidence type="ECO:0000256" key="1">
    <source>
        <dbReference type="ARBA" id="ARBA00009431"/>
    </source>
</evidence>
<dbReference type="EC" id="3.4.16.-" evidence="6"/>
<dbReference type="InterPro" id="IPR001563">
    <property type="entry name" value="Peptidase_S10"/>
</dbReference>
<dbReference type="EMBL" id="JAUEPP010000005">
    <property type="protein sequence ID" value="KAK3343060.1"/>
    <property type="molecule type" value="Genomic_DNA"/>
</dbReference>
<evidence type="ECO:0000256" key="3">
    <source>
        <dbReference type="ARBA" id="ARBA00022670"/>
    </source>
</evidence>
<reference evidence="8" key="1">
    <citation type="journal article" date="2023" name="Mol. Phylogenet. Evol.">
        <title>Genome-scale phylogeny and comparative genomics of the fungal order Sordariales.</title>
        <authorList>
            <person name="Hensen N."/>
            <person name="Bonometti L."/>
            <person name="Westerberg I."/>
            <person name="Brannstrom I.O."/>
            <person name="Guillou S."/>
            <person name="Cros-Aarteil S."/>
            <person name="Calhoun S."/>
            <person name="Haridas S."/>
            <person name="Kuo A."/>
            <person name="Mondo S."/>
            <person name="Pangilinan J."/>
            <person name="Riley R."/>
            <person name="LaButti K."/>
            <person name="Andreopoulos B."/>
            <person name="Lipzen A."/>
            <person name="Chen C."/>
            <person name="Yan M."/>
            <person name="Daum C."/>
            <person name="Ng V."/>
            <person name="Clum A."/>
            <person name="Steindorff A."/>
            <person name="Ohm R.A."/>
            <person name="Martin F."/>
            <person name="Silar P."/>
            <person name="Natvig D.O."/>
            <person name="Lalanne C."/>
            <person name="Gautier V."/>
            <person name="Ament-Velasquez S.L."/>
            <person name="Kruys A."/>
            <person name="Hutchinson M.I."/>
            <person name="Powell A.J."/>
            <person name="Barry K."/>
            <person name="Miller A.N."/>
            <person name="Grigoriev I.V."/>
            <person name="Debuchy R."/>
            <person name="Gladieux P."/>
            <person name="Hiltunen Thoren M."/>
            <person name="Johannesson H."/>
        </authorList>
    </citation>
    <scope>NUCLEOTIDE SEQUENCE</scope>
    <source>
        <strain evidence="8">CBS 560.94</strain>
    </source>
</reference>
<evidence type="ECO:0000313" key="8">
    <source>
        <dbReference type="EMBL" id="KAK3343060.1"/>
    </source>
</evidence>
<dbReference type="SUPFAM" id="SSF53474">
    <property type="entry name" value="alpha/beta-Hydrolases"/>
    <property type="match status" value="1"/>
</dbReference>
<keyword evidence="6" id="KW-0732">Signal</keyword>
<feature type="signal peptide" evidence="6">
    <location>
        <begin position="1"/>
        <end position="35"/>
    </location>
</feature>
<dbReference type="RefSeq" id="XP_062680853.1">
    <property type="nucleotide sequence ID" value="XM_062829714.1"/>
</dbReference>
<keyword evidence="3 6" id="KW-0645">Protease</keyword>
<accession>A0AAE0MQS0</accession>
<dbReference type="PROSITE" id="PS00560">
    <property type="entry name" value="CARBOXYPEPT_SER_HIS"/>
    <property type="match status" value="1"/>
</dbReference>
<dbReference type="InterPro" id="IPR033124">
    <property type="entry name" value="Ser_caboxypep_his_AS"/>
</dbReference>